<dbReference type="AlphaFoldDB" id="A0AAD8W2Z8"/>
<evidence type="ECO:0000313" key="1">
    <source>
        <dbReference type="EMBL" id="KAK1631819.1"/>
    </source>
</evidence>
<reference evidence="1" key="1">
    <citation type="submission" date="2023-07" db="EMBL/GenBank/DDBJ databases">
        <title>A chromosome-level genome assembly of Lolium multiflorum.</title>
        <authorList>
            <person name="Chen Y."/>
            <person name="Copetti D."/>
            <person name="Kolliker R."/>
            <person name="Studer B."/>
        </authorList>
    </citation>
    <scope>NUCLEOTIDE SEQUENCE</scope>
    <source>
        <strain evidence="1">02402/16</strain>
        <tissue evidence="1">Leaf</tissue>
    </source>
</reference>
<accession>A0AAD8W2Z8</accession>
<sequence length="73" mass="7896">MSSSSSTFGSNTMQQLLPMVPCPRCGDKIVSQICHRGTRPGVRFYMCAYSVRTAALRQISSSISSFAEVCLAS</sequence>
<dbReference type="EMBL" id="JAUUTY010000005">
    <property type="protein sequence ID" value="KAK1631819.1"/>
    <property type="molecule type" value="Genomic_DNA"/>
</dbReference>
<organism evidence="1 2">
    <name type="scientific">Lolium multiflorum</name>
    <name type="common">Italian ryegrass</name>
    <name type="synonym">Lolium perenne subsp. multiflorum</name>
    <dbReference type="NCBI Taxonomy" id="4521"/>
    <lineage>
        <taxon>Eukaryota</taxon>
        <taxon>Viridiplantae</taxon>
        <taxon>Streptophyta</taxon>
        <taxon>Embryophyta</taxon>
        <taxon>Tracheophyta</taxon>
        <taxon>Spermatophyta</taxon>
        <taxon>Magnoliopsida</taxon>
        <taxon>Liliopsida</taxon>
        <taxon>Poales</taxon>
        <taxon>Poaceae</taxon>
        <taxon>BOP clade</taxon>
        <taxon>Pooideae</taxon>
        <taxon>Poodae</taxon>
        <taxon>Poeae</taxon>
        <taxon>Poeae Chloroplast Group 2 (Poeae type)</taxon>
        <taxon>Loliodinae</taxon>
        <taxon>Loliinae</taxon>
        <taxon>Lolium</taxon>
    </lineage>
</organism>
<dbReference type="Proteomes" id="UP001231189">
    <property type="component" value="Unassembled WGS sequence"/>
</dbReference>
<protein>
    <submittedName>
        <fullName evidence="1">Uncharacterized protein</fullName>
    </submittedName>
</protein>
<gene>
    <name evidence="1" type="ORF">QYE76_006134</name>
</gene>
<keyword evidence="2" id="KW-1185">Reference proteome</keyword>
<evidence type="ECO:0000313" key="2">
    <source>
        <dbReference type="Proteomes" id="UP001231189"/>
    </source>
</evidence>
<proteinExistence type="predicted"/>
<comment type="caution">
    <text evidence="1">The sequence shown here is derived from an EMBL/GenBank/DDBJ whole genome shotgun (WGS) entry which is preliminary data.</text>
</comment>
<name>A0AAD8W2Z8_LOLMU</name>